<dbReference type="Ensembl" id="ENSJJAT00000000642.1">
    <property type="protein sequence ID" value="ENSJJAP00000000609.1"/>
    <property type="gene ID" value="ENSJJAG00000000508.1"/>
</dbReference>
<dbReference type="GeneTree" id="ENSGT00860000135681"/>
<reference evidence="2" key="2">
    <citation type="submission" date="2025-09" db="UniProtKB">
        <authorList>
            <consortium name="Ensembl"/>
        </authorList>
    </citation>
    <scope>IDENTIFICATION</scope>
</reference>
<name>A0A8C5JXP9_JACJA</name>
<dbReference type="Proteomes" id="UP000694385">
    <property type="component" value="Unassembled WGS sequence"/>
</dbReference>
<proteinExistence type="predicted"/>
<reference evidence="2" key="1">
    <citation type="submission" date="2025-08" db="UniProtKB">
        <authorList>
            <consortium name="Ensembl"/>
        </authorList>
    </citation>
    <scope>IDENTIFICATION</scope>
</reference>
<organism evidence="2 3">
    <name type="scientific">Jaculus jaculus</name>
    <name type="common">Lesser Egyptian jerboa</name>
    <dbReference type="NCBI Taxonomy" id="51337"/>
    <lineage>
        <taxon>Eukaryota</taxon>
        <taxon>Metazoa</taxon>
        <taxon>Chordata</taxon>
        <taxon>Craniata</taxon>
        <taxon>Vertebrata</taxon>
        <taxon>Euteleostomi</taxon>
        <taxon>Mammalia</taxon>
        <taxon>Eutheria</taxon>
        <taxon>Euarchontoglires</taxon>
        <taxon>Glires</taxon>
        <taxon>Rodentia</taxon>
        <taxon>Myomorpha</taxon>
        <taxon>Dipodoidea</taxon>
        <taxon>Dipodidae</taxon>
        <taxon>Dipodinae</taxon>
        <taxon>Jaculus</taxon>
    </lineage>
</organism>
<feature type="region of interest" description="Disordered" evidence="1">
    <location>
        <begin position="41"/>
        <end position="112"/>
    </location>
</feature>
<protein>
    <submittedName>
        <fullName evidence="2">Uncharacterized protein</fullName>
    </submittedName>
</protein>
<sequence>KSILARCGGAEVGGSPAENRINLPYSDLASEVNKRRVAMATRNEKITKKKDESRELPSCLGMEQEPSPSKAYTMVPPAPPPSPANFTNSQAKAGTSVNSDFSSWKANVSKFH</sequence>
<evidence type="ECO:0000313" key="2">
    <source>
        <dbReference type="Ensembl" id="ENSJJAP00000000609.1"/>
    </source>
</evidence>
<accession>A0A8C5JXP9</accession>
<keyword evidence="3" id="KW-1185">Reference proteome</keyword>
<evidence type="ECO:0000256" key="1">
    <source>
        <dbReference type="SAM" id="MobiDB-lite"/>
    </source>
</evidence>
<feature type="compositionally biased region" description="Basic and acidic residues" evidence="1">
    <location>
        <begin position="42"/>
        <end position="55"/>
    </location>
</feature>
<evidence type="ECO:0000313" key="3">
    <source>
        <dbReference type="Proteomes" id="UP000694385"/>
    </source>
</evidence>
<feature type="compositionally biased region" description="Polar residues" evidence="1">
    <location>
        <begin position="85"/>
        <end position="106"/>
    </location>
</feature>
<dbReference type="AlphaFoldDB" id="A0A8C5JXP9"/>